<dbReference type="EMBL" id="CAJVQB010010779">
    <property type="protein sequence ID" value="CAG8742797.1"/>
    <property type="molecule type" value="Genomic_DNA"/>
</dbReference>
<gene>
    <name evidence="1" type="ORF">GMARGA_LOCUS15567</name>
</gene>
<name>A0ABN7V916_GIGMA</name>
<sequence length="196" mass="22887">QSICGQDKIAACKYLLVKEIATMKLIIDVVQTLNNIRERASQTHKKPSQIIQDNVSNMPEESFLYMPSNEAIHKQISYARNKNMSTQPQTLENINVPDQLYTTIRGGQFLAKDIKFYNEKIMIFCTLTKLQYLEEARYWLIDGHLRLFQHYSINCIQFMQLLVIFQELINLEYKAGYKLNPPIIITDFEQSDINSI</sequence>
<keyword evidence="2" id="KW-1185">Reference proteome</keyword>
<feature type="non-terminal residue" evidence="1">
    <location>
        <position position="1"/>
    </location>
</feature>
<organism evidence="1 2">
    <name type="scientific">Gigaspora margarita</name>
    <dbReference type="NCBI Taxonomy" id="4874"/>
    <lineage>
        <taxon>Eukaryota</taxon>
        <taxon>Fungi</taxon>
        <taxon>Fungi incertae sedis</taxon>
        <taxon>Mucoromycota</taxon>
        <taxon>Glomeromycotina</taxon>
        <taxon>Glomeromycetes</taxon>
        <taxon>Diversisporales</taxon>
        <taxon>Gigasporaceae</taxon>
        <taxon>Gigaspora</taxon>
    </lineage>
</organism>
<evidence type="ECO:0000313" key="1">
    <source>
        <dbReference type="EMBL" id="CAG8742797.1"/>
    </source>
</evidence>
<reference evidence="1 2" key="1">
    <citation type="submission" date="2021-06" db="EMBL/GenBank/DDBJ databases">
        <authorList>
            <person name="Kallberg Y."/>
            <person name="Tangrot J."/>
            <person name="Rosling A."/>
        </authorList>
    </citation>
    <scope>NUCLEOTIDE SEQUENCE [LARGE SCALE GENOMIC DNA]</scope>
    <source>
        <strain evidence="1 2">120-4 pot B 10/14</strain>
    </source>
</reference>
<protein>
    <submittedName>
        <fullName evidence="1">45030_t:CDS:1</fullName>
    </submittedName>
</protein>
<comment type="caution">
    <text evidence="1">The sequence shown here is derived from an EMBL/GenBank/DDBJ whole genome shotgun (WGS) entry which is preliminary data.</text>
</comment>
<dbReference type="Proteomes" id="UP000789901">
    <property type="component" value="Unassembled WGS sequence"/>
</dbReference>
<proteinExistence type="predicted"/>
<accession>A0ABN7V916</accession>
<evidence type="ECO:0000313" key="2">
    <source>
        <dbReference type="Proteomes" id="UP000789901"/>
    </source>
</evidence>